<protein>
    <submittedName>
        <fullName evidence="1">Uncharacterized protein</fullName>
    </submittedName>
</protein>
<proteinExistence type="predicted"/>
<dbReference type="EMBL" id="FXAG01000009">
    <property type="protein sequence ID" value="SMF22064.1"/>
    <property type="molecule type" value="Genomic_DNA"/>
</dbReference>
<gene>
    <name evidence="1" type="ORF">SAMN02745746_01945</name>
</gene>
<dbReference type="RefSeq" id="WP_143477791.1">
    <property type="nucleotide sequence ID" value="NZ_FXAG01000009.1"/>
</dbReference>
<sequence length="197" mass="21502">MLTLRISESRLALVISIAALAATLWQGYESKKANDLNQEALTVEVQPSDIPSKRIEKVVCIDGNVAAIYMYWRVNIFNSSSLPVTIKDIFSMSSSPAGTVSGINSIGKDGPVNRQFPSVVESKNFKTFLLSVPTLTSEPFKSWFRSHGGCDGKLDWVKSTDRGGFSETGWPTARAVNAYFNVATGSGNNFNVISNWP</sequence>
<evidence type="ECO:0000313" key="2">
    <source>
        <dbReference type="Proteomes" id="UP000192920"/>
    </source>
</evidence>
<accession>A0A1Y6BWM2</accession>
<keyword evidence="2" id="KW-1185">Reference proteome</keyword>
<dbReference type="STRING" id="1123014.SAMN02745746_01945"/>
<dbReference type="AlphaFoldDB" id="A0A1Y6BWM2"/>
<organism evidence="1 2">
    <name type="scientific">Pseudogulbenkiania subflava DSM 22618</name>
    <dbReference type="NCBI Taxonomy" id="1123014"/>
    <lineage>
        <taxon>Bacteria</taxon>
        <taxon>Pseudomonadati</taxon>
        <taxon>Pseudomonadota</taxon>
        <taxon>Betaproteobacteria</taxon>
        <taxon>Neisseriales</taxon>
        <taxon>Chromobacteriaceae</taxon>
        <taxon>Pseudogulbenkiania</taxon>
    </lineage>
</organism>
<name>A0A1Y6BWM2_9NEIS</name>
<evidence type="ECO:0000313" key="1">
    <source>
        <dbReference type="EMBL" id="SMF22064.1"/>
    </source>
</evidence>
<reference evidence="2" key="1">
    <citation type="submission" date="2017-04" db="EMBL/GenBank/DDBJ databases">
        <authorList>
            <person name="Varghese N."/>
            <person name="Submissions S."/>
        </authorList>
    </citation>
    <scope>NUCLEOTIDE SEQUENCE [LARGE SCALE GENOMIC DNA]</scope>
    <source>
        <strain evidence="2">DSM 22618</strain>
    </source>
</reference>
<dbReference type="Proteomes" id="UP000192920">
    <property type="component" value="Unassembled WGS sequence"/>
</dbReference>